<dbReference type="InterPro" id="IPR025979">
    <property type="entry name" value="ChrR-like_cupin_dom"/>
</dbReference>
<dbReference type="CDD" id="cd20302">
    <property type="entry name" value="cupin_DAD"/>
    <property type="match status" value="1"/>
</dbReference>
<comment type="caution">
    <text evidence="3">The sequence shown here is derived from an EMBL/GenBank/DDBJ whole genome shotgun (WGS) entry which is preliminary data.</text>
</comment>
<reference evidence="3 4" key="1">
    <citation type="submission" date="2019-12" db="EMBL/GenBank/DDBJ databases">
        <title>A genome sequence resource for the geographically widespread anthracnose pathogen Colletotrichum asianum.</title>
        <authorList>
            <person name="Meng Y."/>
        </authorList>
    </citation>
    <scope>NUCLEOTIDE SEQUENCE [LARGE SCALE GENOMIC DNA]</scope>
    <source>
        <strain evidence="3 4">ICMP 18580</strain>
    </source>
</reference>
<proteinExistence type="predicted"/>
<dbReference type="InterPro" id="IPR011051">
    <property type="entry name" value="RmlC_Cupin_sf"/>
</dbReference>
<evidence type="ECO:0000256" key="1">
    <source>
        <dbReference type="SAM" id="MobiDB-lite"/>
    </source>
</evidence>
<name>A0A8H3W1D0_9PEZI</name>
<feature type="compositionally biased region" description="Polar residues" evidence="1">
    <location>
        <begin position="1"/>
        <end position="11"/>
    </location>
</feature>
<dbReference type="EMBL" id="WOWK01000082">
    <property type="protein sequence ID" value="KAF0320491.1"/>
    <property type="molecule type" value="Genomic_DNA"/>
</dbReference>
<accession>A0A8H3W1D0</accession>
<dbReference type="OrthoDB" id="4408686at2759"/>
<dbReference type="Proteomes" id="UP000434172">
    <property type="component" value="Unassembled WGS sequence"/>
</dbReference>
<feature type="domain" description="ChrR-like cupin" evidence="2">
    <location>
        <begin position="25"/>
        <end position="125"/>
    </location>
</feature>
<sequence>MTSLVPKTDSLNEPGETGLHDGGDTIHCNDLRRLPLAPKVWIKLVKLSPETGSYTVIVRAEKGGVLPRHRHIESAEIYVIRGDGKHPQMGHFAQGDYVSERKGAVHDPLVFEDEVEMLMMSNGPSAFIDDEGRDLFLMDVPMLQHLADSTSEATCLGGDLDIS</sequence>
<dbReference type="Pfam" id="PF12973">
    <property type="entry name" value="Cupin_7"/>
    <property type="match status" value="1"/>
</dbReference>
<organism evidence="3 4">
    <name type="scientific">Colletotrichum asianum</name>
    <dbReference type="NCBI Taxonomy" id="702518"/>
    <lineage>
        <taxon>Eukaryota</taxon>
        <taxon>Fungi</taxon>
        <taxon>Dikarya</taxon>
        <taxon>Ascomycota</taxon>
        <taxon>Pezizomycotina</taxon>
        <taxon>Sordariomycetes</taxon>
        <taxon>Hypocreomycetidae</taxon>
        <taxon>Glomerellales</taxon>
        <taxon>Glomerellaceae</taxon>
        <taxon>Colletotrichum</taxon>
        <taxon>Colletotrichum gloeosporioides species complex</taxon>
    </lineage>
</organism>
<evidence type="ECO:0000313" key="3">
    <source>
        <dbReference type="EMBL" id="KAF0320491.1"/>
    </source>
</evidence>
<dbReference type="AlphaFoldDB" id="A0A8H3W1D0"/>
<evidence type="ECO:0000313" key="4">
    <source>
        <dbReference type="Proteomes" id="UP000434172"/>
    </source>
</evidence>
<dbReference type="SUPFAM" id="SSF51182">
    <property type="entry name" value="RmlC-like cupins"/>
    <property type="match status" value="1"/>
</dbReference>
<keyword evidence="4" id="KW-1185">Reference proteome</keyword>
<dbReference type="Gene3D" id="2.60.120.10">
    <property type="entry name" value="Jelly Rolls"/>
    <property type="match status" value="1"/>
</dbReference>
<gene>
    <name evidence="3" type="ORF">GQ607_012247</name>
</gene>
<protein>
    <submittedName>
        <fullName evidence="3">Cupin conserved barrel</fullName>
    </submittedName>
</protein>
<feature type="region of interest" description="Disordered" evidence="1">
    <location>
        <begin position="1"/>
        <end position="24"/>
    </location>
</feature>
<evidence type="ECO:0000259" key="2">
    <source>
        <dbReference type="Pfam" id="PF12973"/>
    </source>
</evidence>
<dbReference type="InterPro" id="IPR014710">
    <property type="entry name" value="RmlC-like_jellyroll"/>
</dbReference>